<comment type="caution">
    <text evidence="2">The sequence shown here is derived from an EMBL/GenBank/DDBJ whole genome shotgun (WGS) entry which is preliminary data.</text>
</comment>
<evidence type="ECO:0000256" key="1">
    <source>
        <dbReference type="SAM" id="Phobius"/>
    </source>
</evidence>
<feature type="transmembrane region" description="Helical" evidence="1">
    <location>
        <begin position="278"/>
        <end position="295"/>
    </location>
</feature>
<reference evidence="2" key="1">
    <citation type="journal article" date="2019" name="PLoS Negl. Trop. Dis.">
        <title>Revisiting the worldwide diversity of Leptospira species in the environment.</title>
        <authorList>
            <person name="Vincent A.T."/>
            <person name="Schiettekatte O."/>
            <person name="Bourhy P."/>
            <person name="Veyrier F.J."/>
            <person name="Picardeau M."/>
        </authorList>
    </citation>
    <scope>NUCLEOTIDE SEQUENCE [LARGE SCALE GENOMIC DNA]</scope>
    <source>
        <strain evidence="2">201702476</strain>
    </source>
</reference>
<dbReference type="Proteomes" id="UP000297693">
    <property type="component" value="Unassembled WGS sequence"/>
</dbReference>
<feature type="transmembrane region" description="Helical" evidence="1">
    <location>
        <begin position="93"/>
        <end position="112"/>
    </location>
</feature>
<proteinExistence type="predicted"/>
<feature type="transmembrane region" description="Helical" evidence="1">
    <location>
        <begin position="170"/>
        <end position="203"/>
    </location>
</feature>
<dbReference type="EMBL" id="RQGD01000046">
    <property type="protein sequence ID" value="TGL56474.1"/>
    <property type="molecule type" value="Genomic_DNA"/>
</dbReference>
<evidence type="ECO:0000313" key="3">
    <source>
        <dbReference type="Proteomes" id="UP000297693"/>
    </source>
</evidence>
<accession>A0A4R9JWR0</accession>
<keyword evidence="1" id="KW-0472">Membrane</keyword>
<feature type="transmembrane region" description="Helical" evidence="1">
    <location>
        <begin position="344"/>
        <end position="361"/>
    </location>
</feature>
<evidence type="ECO:0008006" key="4">
    <source>
        <dbReference type="Google" id="ProtNLM"/>
    </source>
</evidence>
<organism evidence="2 3">
    <name type="scientific">Leptospira ognonensis</name>
    <dbReference type="NCBI Taxonomy" id="2484945"/>
    <lineage>
        <taxon>Bacteria</taxon>
        <taxon>Pseudomonadati</taxon>
        <taxon>Spirochaetota</taxon>
        <taxon>Spirochaetia</taxon>
        <taxon>Leptospirales</taxon>
        <taxon>Leptospiraceae</taxon>
        <taxon>Leptospira</taxon>
    </lineage>
</organism>
<evidence type="ECO:0000313" key="2">
    <source>
        <dbReference type="EMBL" id="TGL56474.1"/>
    </source>
</evidence>
<feature type="transmembrane region" description="Helical" evidence="1">
    <location>
        <begin position="146"/>
        <end position="163"/>
    </location>
</feature>
<keyword evidence="1" id="KW-0812">Transmembrane</keyword>
<keyword evidence="3" id="KW-1185">Reference proteome</keyword>
<feature type="transmembrane region" description="Helical" evidence="1">
    <location>
        <begin position="302"/>
        <end position="324"/>
    </location>
</feature>
<feature type="transmembrane region" description="Helical" evidence="1">
    <location>
        <begin position="368"/>
        <end position="387"/>
    </location>
</feature>
<feature type="transmembrane region" description="Helical" evidence="1">
    <location>
        <begin position="209"/>
        <end position="228"/>
    </location>
</feature>
<dbReference type="RefSeq" id="WP_167883680.1">
    <property type="nucleotide sequence ID" value="NZ_RQGD01000046.1"/>
</dbReference>
<gene>
    <name evidence="2" type="ORF">EHQ58_17810</name>
</gene>
<keyword evidence="1" id="KW-1133">Transmembrane helix</keyword>
<sequence length="517" mass="59921">MRRIQKIKAKFSLNLRYLSSVLILFFLLFFNFPSLGYEAEFYAETGNNFFYHAKFTSFLESLSIPEAGYLPLTQRLVSFLIVQTFDILSWSPLAFQICALLGFSLLVSFINLNGFRKLIPSDSVRYLTGFLLGLYPNWEMFTFINFIYFGYIYLLLVLFLDVSRKSNFVVLLFAFIGFLLVASKALLLAIAPAAGILSLYHFYTKKYKNLLVASSVTLGALLQSAFSYMTLQRSNKVESTLAAKSLEHILSLGYEMLVDSWIQFMIPKSFGSFIYEDFRIIIITALLFSLMILFMRRSYQPIFFILTLLSATFIGNLLFLQFVGEDYFPLHNQYLSNGLPFHRWYFIPHLSAILLFTLLIFKIKYRVLRFFLFAFFVINLPTLPKFAEMTPPYDDKVNSNSQWVTTLPLLKSDSFCIPINPEPWYISRYCAETSAPQGKKILAILVKLPLKEKDKKPETCFGLDENGKKVMFQNVFDKSMYQFWTTKEPKIVQSIHFINSEGKELEPQASRYYAVTH</sequence>
<dbReference type="AlphaFoldDB" id="A0A4R9JWR0"/>
<protein>
    <recommendedName>
        <fullName evidence="4">Glycosyltransferase RgtA/B/C/D-like domain-containing protein</fullName>
    </recommendedName>
</protein>
<name>A0A4R9JWR0_9LEPT</name>